<dbReference type="InterPro" id="IPR017923">
    <property type="entry name" value="TFIIS_N"/>
</dbReference>
<keyword evidence="7" id="KW-1185">Reference proteome</keyword>
<organism evidence="6 7">
    <name type="scientific">Acacia crassicarpa</name>
    <name type="common">northern wattle</name>
    <dbReference type="NCBI Taxonomy" id="499986"/>
    <lineage>
        <taxon>Eukaryota</taxon>
        <taxon>Viridiplantae</taxon>
        <taxon>Streptophyta</taxon>
        <taxon>Embryophyta</taxon>
        <taxon>Tracheophyta</taxon>
        <taxon>Spermatophyta</taxon>
        <taxon>Magnoliopsida</taxon>
        <taxon>eudicotyledons</taxon>
        <taxon>Gunneridae</taxon>
        <taxon>Pentapetalae</taxon>
        <taxon>rosids</taxon>
        <taxon>fabids</taxon>
        <taxon>Fabales</taxon>
        <taxon>Fabaceae</taxon>
        <taxon>Caesalpinioideae</taxon>
        <taxon>mimosoid clade</taxon>
        <taxon>Acacieae</taxon>
        <taxon>Acacia</taxon>
    </lineage>
</organism>
<dbReference type="InterPro" id="IPR003617">
    <property type="entry name" value="TFIIS/CRSP70_N_sub"/>
</dbReference>
<evidence type="ECO:0000313" key="6">
    <source>
        <dbReference type="EMBL" id="KAK4285171.1"/>
    </source>
</evidence>
<dbReference type="EMBL" id="JAWXYG010000001">
    <property type="protein sequence ID" value="KAK4285171.1"/>
    <property type="molecule type" value="Genomic_DNA"/>
</dbReference>
<accession>A0AAE1THI5</accession>
<dbReference type="SMART" id="SM00509">
    <property type="entry name" value="TFS2N"/>
    <property type="match status" value="1"/>
</dbReference>
<comment type="caution">
    <text evidence="6">The sequence shown here is derived from an EMBL/GenBank/DDBJ whole genome shotgun (WGS) entry which is preliminary data.</text>
</comment>
<evidence type="ECO:0000256" key="4">
    <source>
        <dbReference type="SAM" id="MobiDB-lite"/>
    </source>
</evidence>
<gene>
    <name evidence="6" type="ORF">QN277_001906</name>
</gene>
<dbReference type="Pfam" id="PF08711">
    <property type="entry name" value="Med26"/>
    <property type="match status" value="1"/>
</dbReference>
<evidence type="ECO:0000256" key="3">
    <source>
        <dbReference type="PROSITE-ProRule" id="PRU00649"/>
    </source>
</evidence>
<evidence type="ECO:0000259" key="5">
    <source>
        <dbReference type="PROSITE" id="PS51319"/>
    </source>
</evidence>
<dbReference type="GO" id="GO:0005634">
    <property type="term" value="C:nucleus"/>
    <property type="evidence" value="ECO:0007669"/>
    <property type="project" value="UniProtKB-SubCell"/>
</dbReference>
<keyword evidence="2 3" id="KW-0539">Nucleus</keyword>
<feature type="region of interest" description="Disordered" evidence="4">
    <location>
        <begin position="234"/>
        <end position="281"/>
    </location>
</feature>
<feature type="domain" description="TFIIS N-terminal" evidence="5">
    <location>
        <begin position="137"/>
        <end position="210"/>
    </location>
</feature>
<dbReference type="CDD" id="cd00183">
    <property type="entry name" value="TFIIS_I"/>
    <property type="match status" value="1"/>
</dbReference>
<dbReference type="AlphaFoldDB" id="A0AAE1THI5"/>
<sequence>MNMEFGSLEYWRNYFRTANTDIFNVIDHAIMVAISDHPNEFRLRRDQISERLFSWGLTRSVGCNPLRSVVSDDDKEDGGCKCSFSRKATELEGGSTKERKGKSGRDNEINRTQVSSFSFGEDEGFIDEIEKESMIVAEILRIKEILRMEKADSVLFESLRRLQPLALTVDLLKETEIGKAVNPLKKHSSKEISQLARTLIDGWKAMVDEWIKSTEAIEAKGAPDSINASVINEEEELPSPPLDEVAMRQSKPVCTDSSSSRQPKCSLPQKSNTGPKMQQKPKKYVILRRRPLVAQQDCQKFKCSDDVSVQAKLEATKRKLHDSYQQAANAKKQRSIRVIELHDLPKQGNIGPQYPHSSKLFGRF</sequence>
<reference evidence="6" key="1">
    <citation type="submission" date="2023-10" db="EMBL/GenBank/DDBJ databases">
        <title>Chromosome-level genome of the transformable northern wattle, Acacia crassicarpa.</title>
        <authorList>
            <person name="Massaro I."/>
            <person name="Sinha N.R."/>
            <person name="Poethig S."/>
            <person name="Leichty A.R."/>
        </authorList>
    </citation>
    <scope>NUCLEOTIDE SEQUENCE</scope>
    <source>
        <strain evidence="6">Acra3RX</strain>
        <tissue evidence="6">Leaf</tissue>
    </source>
</reference>
<dbReference type="SUPFAM" id="SSF47676">
    <property type="entry name" value="Conserved domain common to transcription factors TFIIS, elongin A, CRSP70"/>
    <property type="match status" value="1"/>
</dbReference>
<dbReference type="PANTHER" id="PTHR46554:SF2">
    <property type="entry name" value="TFIIS N-TERMINAL DOMAIN-CONTAINING PROTEIN"/>
    <property type="match status" value="1"/>
</dbReference>
<dbReference type="InterPro" id="IPR035441">
    <property type="entry name" value="TFIIS/LEDGF_dom_sf"/>
</dbReference>
<feature type="compositionally biased region" description="Polar residues" evidence="4">
    <location>
        <begin position="255"/>
        <end position="276"/>
    </location>
</feature>
<proteinExistence type="predicted"/>
<dbReference type="PROSITE" id="PS51319">
    <property type="entry name" value="TFIIS_N"/>
    <property type="match status" value="1"/>
</dbReference>
<dbReference type="Gene3D" id="1.20.930.10">
    <property type="entry name" value="Conserved domain common to transcription factors TFIIS, elongin A, CRSP70"/>
    <property type="match status" value="1"/>
</dbReference>
<name>A0AAE1THI5_9FABA</name>
<dbReference type="Proteomes" id="UP001293593">
    <property type="component" value="Unassembled WGS sequence"/>
</dbReference>
<evidence type="ECO:0000256" key="2">
    <source>
        <dbReference type="ARBA" id="ARBA00023242"/>
    </source>
</evidence>
<dbReference type="PANTHER" id="PTHR46554">
    <property type="entry name" value="MEDIATOR OF RNA POLYMERASE II TRANSCRIPTION SUBUNIT 26A-RELATED"/>
    <property type="match status" value="1"/>
</dbReference>
<evidence type="ECO:0000256" key="1">
    <source>
        <dbReference type="ARBA" id="ARBA00004123"/>
    </source>
</evidence>
<evidence type="ECO:0000313" key="7">
    <source>
        <dbReference type="Proteomes" id="UP001293593"/>
    </source>
</evidence>
<protein>
    <recommendedName>
        <fullName evidence="5">TFIIS N-terminal domain-containing protein</fullName>
    </recommendedName>
</protein>
<comment type="subcellular location">
    <subcellularLocation>
        <location evidence="1 3">Nucleus</location>
    </subcellularLocation>
</comment>